<keyword evidence="3" id="KW-1185">Reference proteome</keyword>
<protein>
    <submittedName>
        <fullName evidence="2">Uncharacterized protein</fullName>
    </submittedName>
</protein>
<organism evidence="2 3">
    <name type="scientific">Tanacetum coccineum</name>
    <dbReference type="NCBI Taxonomy" id="301880"/>
    <lineage>
        <taxon>Eukaryota</taxon>
        <taxon>Viridiplantae</taxon>
        <taxon>Streptophyta</taxon>
        <taxon>Embryophyta</taxon>
        <taxon>Tracheophyta</taxon>
        <taxon>Spermatophyta</taxon>
        <taxon>Magnoliopsida</taxon>
        <taxon>eudicotyledons</taxon>
        <taxon>Gunneridae</taxon>
        <taxon>Pentapetalae</taxon>
        <taxon>asterids</taxon>
        <taxon>campanulids</taxon>
        <taxon>Asterales</taxon>
        <taxon>Asteraceae</taxon>
        <taxon>Asteroideae</taxon>
        <taxon>Anthemideae</taxon>
        <taxon>Anthemidinae</taxon>
        <taxon>Tanacetum</taxon>
    </lineage>
</organism>
<reference evidence="2" key="2">
    <citation type="submission" date="2022-01" db="EMBL/GenBank/DDBJ databases">
        <authorList>
            <person name="Yamashiro T."/>
            <person name="Shiraishi A."/>
            <person name="Satake H."/>
            <person name="Nakayama K."/>
        </authorList>
    </citation>
    <scope>NUCLEOTIDE SEQUENCE</scope>
</reference>
<evidence type="ECO:0000313" key="2">
    <source>
        <dbReference type="EMBL" id="GJT94653.1"/>
    </source>
</evidence>
<evidence type="ECO:0000256" key="1">
    <source>
        <dbReference type="SAM" id="MobiDB-lite"/>
    </source>
</evidence>
<proteinExistence type="predicted"/>
<evidence type="ECO:0000313" key="3">
    <source>
        <dbReference type="Proteomes" id="UP001151760"/>
    </source>
</evidence>
<accession>A0ABQ5I3F0</accession>
<dbReference type="Proteomes" id="UP001151760">
    <property type="component" value="Unassembled WGS sequence"/>
</dbReference>
<feature type="region of interest" description="Disordered" evidence="1">
    <location>
        <begin position="99"/>
        <end position="157"/>
    </location>
</feature>
<dbReference type="EMBL" id="BQNB010020316">
    <property type="protein sequence ID" value="GJT94653.1"/>
    <property type="molecule type" value="Genomic_DNA"/>
</dbReference>
<feature type="compositionally biased region" description="Polar residues" evidence="1">
    <location>
        <begin position="140"/>
        <end position="150"/>
    </location>
</feature>
<comment type="caution">
    <text evidence="2">The sequence shown here is derived from an EMBL/GenBank/DDBJ whole genome shotgun (WGS) entry which is preliminary data.</text>
</comment>
<sequence length="157" mass="17990">MVTFIKSLGYKGALESILDLVTDHMYQPWRTFAAIINRCLSGKTTGLDKLRLSRSQILWGLFYKKNVDFVKLIFEDFMYQIDNIETSAKRRAVTPKKARKWKQAATEPKTASSFTADDNIISDDTDDVLANKPTKRRRQTNVTIRDTPTGTKKKKPV</sequence>
<name>A0ABQ5I3F0_9ASTR</name>
<reference evidence="2" key="1">
    <citation type="journal article" date="2022" name="Int. J. Mol. Sci.">
        <title>Draft Genome of Tanacetum Coccineum: Genomic Comparison of Closely Related Tanacetum-Family Plants.</title>
        <authorList>
            <person name="Yamashiro T."/>
            <person name="Shiraishi A."/>
            <person name="Nakayama K."/>
            <person name="Satake H."/>
        </authorList>
    </citation>
    <scope>NUCLEOTIDE SEQUENCE</scope>
</reference>
<gene>
    <name evidence="2" type="ORF">Tco_1090171</name>
</gene>